<name>A0ABU6K938_9RHOO</name>
<evidence type="ECO:0000313" key="8">
    <source>
        <dbReference type="EMBL" id="MEC5388240.1"/>
    </source>
</evidence>
<dbReference type="InterPro" id="IPR051907">
    <property type="entry name" value="DoxX-like_oxidoreductase"/>
</dbReference>
<feature type="transmembrane region" description="Helical" evidence="7">
    <location>
        <begin position="47"/>
        <end position="65"/>
    </location>
</feature>
<gene>
    <name evidence="8" type="ORF">VVD49_21075</name>
</gene>
<dbReference type="Proteomes" id="UP001331561">
    <property type="component" value="Unassembled WGS sequence"/>
</dbReference>
<dbReference type="EMBL" id="JAYXHS010000005">
    <property type="protein sequence ID" value="MEC5388240.1"/>
    <property type="molecule type" value="Genomic_DNA"/>
</dbReference>
<dbReference type="RefSeq" id="WP_327601213.1">
    <property type="nucleotide sequence ID" value="NZ_JAYXHS010000005.1"/>
</dbReference>
<feature type="transmembrane region" description="Helical" evidence="7">
    <location>
        <begin position="7"/>
        <end position="25"/>
    </location>
</feature>
<keyword evidence="4 7" id="KW-0812">Transmembrane</keyword>
<dbReference type="InterPro" id="IPR032808">
    <property type="entry name" value="DoxX"/>
</dbReference>
<dbReference type="PANTHER" id="PTHR33452:SF1">
    <property type="entry name" value="INNER MEMBRANE PROTEIN YPHA-RELATED"/>
    <property type="match status" value="1"/>
</dbReference>
<feature type="transmembrane region" description="Helical" evidence="7">
    <location>
        <begin position="72"/>
        <end position="89"/>
    </location>
</feature>
<evidence type="ECO:0000256" key="2">
    <source>
        <dbReference type="ARBA" id="ARBA00006679"/>
    </source>
</evidence>
<keyword evidence="9" id="KW-1185">Reference proteome</keyword>
<reference evidence="8 9" key="1">
    <citation type="submission" date="2024-01" db="EMBL/GenBank/DDBJ databases">
        <title>Uliginosibacterium soil sp. nov.</title>
        <authorList>
            <person name="Lv Y."/>
        </authorList>
    </citation>
    <scope>NUCLEOTIDE SEQUENCE [LARGE SCALE GENOMIC DNA]</scope>
    <source>
        <strain evidence="8 9">H3</strain>
    </source>
</reference>
<keyword evidence="3" id="KW-1003">Cell membrane</keyword>
<proteinExistence type="inferred from homology"/>
<dbReference type="Pfam" id="PF07681">
    <property type="entry name" value="DoxX"/>
    <property type="match status" value="1"/>
</dbReference>
<sequence>MSNLSDLGKLVLRVALGVLMLLHGISKVKNGVSFIGPSLAANGLPEAFAYLAYVGEVLAPILLIVGFWTRPAALIIVVNMLFAVFLMHMSQLGELSKSGGWALELQAFYLFNGLAVALLGAGKFSVGGNGGRFN</sequence>
<evidence type="ECO:0000256" key="5">
    <source>
        <dbReference type="ARBA" id="ARBA00022989"/>
    </source>
</evidence>
<evidence type="ECO:0000256" key="6">
    <source>
        <dbReference type="ARBA" id="ARBA00023136"/>
    </source>
</evidence>
<evidence type="ECO:0000256" key="7">
    <source>
        <dbReference type="SAM" id="Phobius"/>
    </source>
</evidence>
<evidence type="ECO:0000313" key="9">
    <source>
        <dbReference type="Proteomes" id="UP001331561"/>
    </source>
</evidence>
<dbReference type="PANTHER" id="PTHR33452">
    <property type="entry name" value="OXIDOREDUCTASE CATD-RELATED"/>
    <property type="match status" value="1"/>
</dbReference>
<comment type="caution">
    <text evidence="8">The sequence shown here is derived from an EMBL/GenBank/DDBJ whole genome shotgun (WGS) entry which is preliminary data.</text>
</comment>
<evidence type="ECO:0000256" key="3">
    <source>
        <dbReference type="ARBA" id="ARBA00022475"/>
    </source>
</evidence>
<evidence type="ECO:0000256" key="1">
    <source>
        <dbReference type="ARBA" id="ARBA00004651"/>
    </source>
</evidence>
<comment type="similarity">
    <text evidence="2">Belongs to the DoxX family.</text>
</comment>
<feature type="transmembrane region" description="Helical" evidence="7">
    <location>
        <begin position="109"/>
        <end position="126"/>
    </location>
</feature>
<evidence type="ECO:0000256" key="4">
    <source>
        <dbReference type="ARBA" id="ARBA00022692"/>
    </source>
</evidence>
<organism evidence="8 9">
    <name type="scientific">Uliginosibacterium silvisoli</name>
    <dbReference type="NCBI Taxonomy" id="3114758"/>
    <lineage>
        <taxon>Bacteria</taxon>
        <taxon>Pseudomonadati</taxon>
        <taxon>Pseudomonadota</taxon>
        <taxon>Betaproteobacteria</taxon>
        <taxon>Rhodocyclales</taxon>
        <taxon>Zoogloeaceae</taxon>
        <taxon>Uliginosibacterium</taxon>
    </lineage>
</organism>
<protein>
    <submittedName>
        <fullName evidence="8">DoxX family protein</fullName>
    </submittedName>
</protein>
<keyword evidence="5 7" id="KW-1133">Transmembrane helix</keyword>
<comment type="subcellular location">
    <subcellularLocation>
        <location evidence="1">Cell membrane</location>
        <topology evidence="1">Multi-pass membrane protein</topology>
    </subcellularLocation>
</comment>
<accession>A0ABU6K938</accession>
<keyword evidence="6 7" id="KW-0472">Membrane</keyword>